<evidence type="ECO:0000313" key="3">
    <source>
        <dbReference type="EMBL" id="KAK3377453.1"/>
    </source>
</evidence>
<dbReference type="GO" id="GO:0005524">
    <property type="term" value="F:ATP binding"/>
    <property type="evidence" value="ECO:0007669"/>
    <property type="project" value="InterPro"/>
</dbReference>
<dbReference type="AlphaFoldDB" id="A0AAE0KIM5"/>
<keyword evidence="4" id="KW-1185">Reference proteome</keyword>
<dbReference type="Proteomes" id="UP001285441">
    <property type="component" value="Unassembled WGS sequence"/>
</dbReference>
<organism evidence="3 4">
    <name type="scientific">Podospora didyma</name>
    <dbReference type="NCBI Taxonomy" id="330526"/>
    <lineage>
        <taxon>Eukaryota</taxon>
        <taxon>Fungi</taxon>
        <taxon>Dikarya</taxon>
        <taxon>Ascomycota</taxon>
        <taxon>Pezizomycotina</taxon>
        <taxon>Sordariomycetes</taxon>
        <taxon>Sordariomycetidae</taxon>
        <taxon>Sordariales</taxon>
        <taxon>Podosporaceae</taxon>
        <taxon>Podospora</taxon>
    </lineage>
</organism>
<feature type="region of interest" description="Disordered" evidence="1">
    <location>
        <begin position="126"/>
        <end position="166"/>
    </location>
</feature>
<evidence type="ECO:0000256" key="1">
    <source>
        <dbReference type="SAM" id="MobiDB-lite"/>
    </source>
</evidence>
<sequence>MADRRTVLLENGTAHYLKSTSDYLLPQPSLSGTIYYLAPERELQKYDLLVDIWAMGIVGSELTYGCKPFEFTRNPWREGEEYEKLRPDFLKKYNEIMAKLANDSALACGNPTKGYIHLGRLIEDSEDDNGFADSPTTLTLQNQPQNMPTPSLSADAPTFQTPPCGK</sequence>
<evidence type="ECO:0000259" key="2">
    <source>
        <dbReference type="PROSITE" id="PS50011"/>
    </source>
</evidence>
<dbReference type="InterPro" id="IPR000719">
    <property type="entry name" value="Prot_kinase_dom"/>
</dbReference>
<dbReference type="EMBL" id="JAULSW010000006">
    <property type="protein sequence ID" value="KAK3377453.1"/>
    <property type="molecule type" value="Genomic_DNA"/>
</dbReference>
<dbReference type="Gene3D" id="1.10.510.10">
    <property type="entry name" value="Transferase(Phosphotransferase) domain 1"/>
    <property type="match status" value="1"/>
</dbReference>
<dbReference type="SUPFAM" id="SSF56112">
    <property type="entry name" value="Protein kinase-like (PK-like)"/>
    <property type="match status" value="1"/>
</dbReference>
<evidence type="ECO:0000313" key="4">
    <source>
        <dbReference type="Proteomes" id="UP001285441"/>
    </source>
</evidence>
<comment type="caution">
    <text evidence="3">The sequence shown here is derived from an EMBL/GenBank/DDBJ whole genome shotgun (WGS) entry which is preliminary data.</text>
</comment>
<reference evidence="3" key="2">
    <citation type="submission" date="2023-06" db="EMBL/GenBank/DDBJ databases">
        <authorList>
            <consortium name="Lawrence Berkeley National Laboratory"/>
            <person name="Haridas S."/>
            <person name="Hensen N."/>
            <person name="Bonometti L."/>
            <person name="Westerberg I."/>
            <person name="Brannstrom I.O."/>
            <person name="Guillou S."/>
            <person name="Cros-Aarteil S."/>
            <person name="Calhoun S."/>
            <person name="Kuo A."/>
            <person name="Mondo S."/>
            <person name="Pangilinan J."/>
            <person name="Riley R."/>
            <person name="LaButti K."/>
            <person name="Andreopoulos B."/>
            <person name="Lipzen A."/>
            <person name="Chen C."/>
            <person name="Yanf M."/>
            <person name="Daum C."/>
            <person name="Ng V."/>
            <person name="Clum A."/>
            <person name="Steindorff A."/>
            <person name="Ohm R."/>
            <person name="Martin F."/>
            <person name="Silar P."/>
            <person name="Natvig D."/>
            <person name="Lalanne C."/>
            <person name="Gautier V."/>
            <person name="Ament-velasquez S.L."/>
            <person name="Kruys A."/>
            <person name="Hutchinson M.I."/>
            <person name="Powell A.J."/>
            <person name="Barry K."/>
            <person name="Miller A.N."/>
            <person name="Grigoriev I.V."/>
            <person name="Debuchy R."/>
            <person name="Gladieux P."/>
            <person name="Thoren M.H."/>
            <person name="Johannesson H."/>
        </authorList>
    </citation>
    <scope>NUCLEOTIDE SEQUENCE</scope>
    <source>
        <strain evidence="3">CBS 232.78</strain>
    </source>
</reference>
<dbReference type="GO" id="GO:0004672">
    <property type="term" value="F:protein kinase activity"/>
    <property type="evidence" value="ECO:0007669"/>
    <property type="project" value="InterPro"/>
</dbReference>
<protein>
    <recommendedName>
        <fullName evidence="2">Protein kinase domain-containing protein</fullName>
    </recommendedName>
</protein>
<proteinExistence type="predicted"/>
<name>A0AAE0KIM5_9PEZI</name>
<reference evidence="3" key="1">
    <citation type="journal article" date="2023" name="Mol. Phylogenet. Evol.">
        <title>Genome-scale phylogeny and comparative genomics of the fungal order Sordariales.</title>
        <authorList>
            <person name="Hensen N."/>
            <person name="Bonometti L."/>
            <person name="Westerberg I."/>
            <person name="Brannstrom I.O."/>
            <person name="Guillou S."/>
            <person name="Cros-Aarteil S."/>
            <person name="Calhoun S."/>
            <person name="Haridas S."/>
            <person name="Kuo A."/>
            <person name="Mondo S."/>
            <person name="Pangilinan J."/>
            <person name="Riley R."/>
            <person name="LaButti K."/>
            <person name="Andreopoulos B."/>
            <person name="Lipzen A."/>
            <person name="Chen C."/>
            <person name="Yan M."/>
            <person name="Daum C."/>
            <person name="Ng V."/>
            <person name="Clum A."/>
            <person name="Steindorff A."/>
            <person name="Ohm R.A."/>
            <person name="Martin F."/>
            <person name="Silar P."/>
            <person name="Natvig D.O."/>
            <person name="Lalanne C."/>
            <person name="Gautier V."/>
            <person name="Ament-Velasquez S.L."/>
            <person name="Kruys A."/>
            <person name="Hutchinson M.I."/>
            <person name="Powell A.J."/>
            <person name="Barry K."/>
            <person name="Miller A.N."/>
            <person name="Grigoriev I.V."/>
            <person name="Debuchy R."/>
            <person name="Gladieux P."/>
            <person name="Hiltunen Thoren M."/>
            <person name="Johannesson H."/>
        </authorList>
    </citation>
    <scope>NUCLEOTIDE SEQUENCE</scope>
    <source>
        <strain evidence="3">CBS 232.78</strain>
    </source>
</reference>
<feature type="compositionally biased region" description="Polar residues" evidence="1">
    <location>
        <begin position="134"/>
        <end position="152"/>
    </location>
</feature>
<dbReference type="PROSITE" id="PS50011">
    <property type="entry name" value="PROTEIN_KINASE_DOM"/>
    <property type="match status" value="1"/>
</dbReference>
<accession>A0AAE0KIM5</accession>
<gene>
    <name evidence="3" type="ORF">B0H63DRAFT_218943</name>
</gene>
<feature type="domain" description="Protein kinase" evidence="2">
    <location>
        <begin position="1"/>
        <end position="166"/>
    </location>
</feature>
<dbReference type="InterPro" id="IPR011009">
    <property type="entry name" value="Kinase-like_dom_sf"/>
</dbReference>